<gene>
    <name evidence="1" type="ORF">IAC29_04225</name>
</gene>
<name>A0A9D9EKU9_9BACT</name>
<proteinExistence type="predicted"/>
<comment type="caution">
    <text evidence="1">The sequence shown here is derived from an EMBL/GenBank/DDBJ whole genome shotgun (WGS) entry which is preliminary data.</text>
</comment>
<dbReference type="EMBL" id="JADIMQ010000060">
    <property type="protein sequence ID" value="MBO8448460.1"/>
    <property type="molecule type" value="Genomic_DNA"/>
</dbReference>
<dbReference type="PROSITE" id="PS51257">
    <property type="entry name" value="PROKAR_LIPOPROTEIN"/>
    <property type="match status" value="1"/>
</dbReference>
<reference evidence="1" key="2">
    <citation type="journal article" date="2021" name="PeerJ">
        <title>Extensive microbial diversity within the chicken gut microbiome revealed by metagenomics and culture.</title>
        <authorList>
            <person name="Gilroy R."/>
            <person name="Ravi A."/>
            <person name="Getino M."/>
            <person name="Pursley I."/>
            <person name="Horton D.L."/>
            <person name="Alikhan N.F."/>
            <person name="Baker D."/>
            <person name="Gharbi K."/>
            <person name="Hall N."/>
            <person name="Watson M."/>
            <person name="Adriaenssens E.M."/>
            <person name="Foster-Nyarko E."/>
            <person name="Jarju S."/>
            <person name="Secka A."/>
            <person name="Antonio M."/>
            <person name="Oren A."/>
            <person name="Chaudhuri R.R."/>
            <person name="La Ragione R."/>
            <person name="Hildebrand F."/>
            <person name="Pallen M.J."/>
        </authorList>
    </citation>
    <scope>NUCLEOTIDE SEQUENCE</scope>
    <source>
        <strain evidence="1">20514</strain>
    </source>
</reference>
<evidence type="ECO:0000313" key="2">
    <source>
        <dbReference type="Proteomes" id="UP000810252"/>
    </source>
</evidence>
<reference evidence="1" key="1">
    <citation type="submission" date="2020-10" db="EMBL/GenBank/DDBJ databases">
        <authorList>
            <person name="Gilroy R."/>
        </authorList>
    </citation>
    <scope>NUCLEOTIDE SEQUENCE</scope>
    <source>
        <strain evidence="1">20514</strain>
    </source>
</reference>
<organism evidence="1 2">
    <name type="scientific">Candidatus Cryptobacteroides merdigallinarum</name>
    <dbReference type="NCBI Taxonomy" id="2840770"/>
    <lineage>
        <taxon>Bacteria</taxon>
        <taxon>Pseudomonadati</taxon>
        <taxon>Bacteroidota</taxon>
        <taxon>Bacteroidia</taxon>
        <taxon>Bacteroidales</taxon>
        <taxon>Candidatus Cryptobacteroides</taxon>
    </lineage>
</organism>
<dbReference type="AlphaFoldDB" id="A0A9D9EKU9"/>
<evidence type="ECO:0000313" key="1">
    <source>
        <dbReference type="EMBL" id="MBO8448460.1"/>
    </source>
</evidence>
<protein>
    <submittedName>
        <fullName evidence="1">Uncharacterized protein</fullName>
    </submittedName>
</protein>
<dbReference type="Proteomes" id="UP000810252">
    <property type="component" value="Unassembled WGS sequence"/>
</dbReference>
<accession>A0A9D9EKU9</accession>
<sequence>MEKSRIFALVIAVVLAVAGCTKDGPDLFKGNWSFKTSGTVVLTPSSGSGSLTASVVTESGQMDIITTDKDLGNMVVTMNAVLGDAVVMDAVARGDSLTIDSFNRLVRLQVGMETVSADVTVSGGARRYDDTVIFTLEYTGVCTYNGSGYIIGGSDIKCVAKLNDY</sequence>